<sequence>MFEEEDVPMISVCPRCCEEVPDEEIYSCEVCGKLTCKLCINDHMKKHKEEAD</sequence>
<dbReference type="GeneID" id="80402146"/>
<evidence type="ECO:0000313" key="1">
    <source>
        <dbReference type="EMBL" id="BDI54991.1"/>
    </source>
</evidence>
<reference evidence="1 2" key="1">
    <citation type="journal article" date="2022" name="Nat. Microbiol.">
        <title>Three families of Asgard archaeal viruses identified in metagenome-assembled genomes.</title>
        <authorList>
            <person name="Medvedeva S."/>
            <person name="Sun J."/>
            <person name="Yutin N."/>
            <person name="Koonin E.V."/>
            <person name="Nunoura T."/>
            <person name="Rinke C."/>
            <person name="Krupovic M."/>
        </authorList>
    </citation>
    <scope>NUCLEOTIDE SEQUENCE [LARGE SCALE GENOMIC DNA]</scope>
    <source>
        <strain evidence="1">VerdaV4</strain>
    </source>
</reference>
<accession>A0AA35CNJ4</accession>
<evidence type="ECO:0000313" key="2">
    <source>
        <dbReference type="Proteomes" id="UP001162249"/>
    </source>
</evidence>
<organism evidence="1 2">
    <name type="scientific">Lokiarchaeia virus VerdaV4</name>
    <dbReference type="NCBI Taxonomy" id="3070172"/>
    <lineage>
        <taxon>Viruses</taxon>
        <taxon>Duplodnaviria</taxon>
        <taxon>Heunggongvirae</taxon>
        <taxon>Uroviricota</taxon>
        <taxon>Caudoviricetes</taxon>
        <taxon>Verdandiviridae</taxon>
        <taxon>Dolusvirus</taxon>
        <taxon>Dolusvirus pacificense</taxon>
    </lineage>
</organism>
<name>A0AA35CNJ4_9CAUD</name>
<proteinExistence type="predicted"/>
<dbReference type="Proteomes" id="UP001162249">
    <property type="component" value="Segment"/>
</dbReference>
<dbReference type="EMBL" id="LC711080">
    <property type="protein sequence ID" value="BDI54991.1"/>
    <property type="molecule type" value="Genomic_DNA"/>
</dbReference>
<keyword evidence="2" id="KW-1185">Reference proteome</keyword>
<dbReference type="KEGG" id="vg:80402146"/>
<protein>
    <submittedName>
        <fullName evidence="1">Zn finger protein</fullName>
    </submittedName>
</protein>
<dbReference type="RefSeq" id="YP_010772434.1">
    <property type="nucleotide sequence ID" value="NC_074643.1"/>
</dbReference>